<dbReference type="PROSITE" id="PS50893">
    <property type="entry name" value="ABC_TRANSPORTER_2"/>
    <property type="match status" value="1"/>
</dbReference>
<dbReference type="EMBL" id="BOOW01000011">
    <property type="protein sequence ID" value="GII91692.1"/>
    <property type="molecule type" value="Genomic_DNA"/>
</dbReference>
<feature type="transmembrane region" description="Helical" evidence="8">
    <location>
        <begin position="59"/>
        <end position="81"/>
    </location>
</feature>
<feature type="compositionally biased region" description="Basic and acidic residues" evidence="7">
    <location>
        <begin position="343"/>
        <end position="353"/>
    </location>
</feature>
<dbReference type="Gene3D" id="3.40.50.300">
    <property type="entry name" value="P-loop containing nucleotide triphosphate hydrolases"/>
    <property type="match status" value="1"/>
</dbReference>
<sequence>MSGGGGATRLLRFSYRTGRSHYLAILFWSVVEAAPVFVSGLAVARALDQGFLVGKPLTGLSWLGVFALAAGLGAVGLGQIVPRLGAVAEPLRDALVRKVVEATVHRACEAWGRPVDSAVVARLTQQVELVRDSFAGLIMVVRDFAFTTVAVVAGLLTLLPMSAPLIIGPVVISVALFARLMLSLAERQRDLVLADEHVAAEVGTVVAGVRDVVAAGAEATAAARAGRAVDDQAHAARGVAVLTSAGTLCMAVGGWLPVVLLLLAFRDLFAAGATTGEVLGTMIFVLYGVQPALRGLVVGLGGTGLRLAVTAARLLDTTDTPGTPPLSSGGRDLDVWDAGTRAEAPRTRRRDADEGASAENSDPPPPSSGRDPDGRGTAVDSDTSPSRGGQDLVEGAGVVVSGVTFAYGAEAEPVLDGLDLHIPGGDHLAVVGPSGIGKSTLAALIAGVLTPGAGRITVAGRPIAGHDPAAFTEWRVLIPQEAYVFTGTLADNLRYLRPAATPEMMERSAHAVGLDLPHGLSEPLVPGDLSAGRRQLVALARAHLSAARLVILDEATCHLDAAAEARAEEAMAARPGTLIVIAHRMSSALRAGRVLVLDGTSAAVGSHTDLLASSPLYRDLAGRWRG</sequence>
<proteinExistence type="predicted"/>
<dbReference type="GO" id="GO:0005524">
    <property type="term" value="F:ATP binding"/>
    <property type="evidence" value="ECO:0007669"/>
    <property type="project" value="UniProtKB-KW"/>
</dbReference>
<evidence type="ECO:0000256" key="5">
    <source>
        <dbReference type="ARBA" id="ARBA00022989"/>
    </source>
</evidence>
<keyword evidence="2 8" id="KW-0812">Transmembrane</keyword>
<dbReference type="InterPro" id="IPR039421">
    <property type="entry name" value="Type_1_exporter"/>
</dbReference>
<evidence type="ECO:0000256" key="3">
    <source>
        <dbReference type="ARBA" id="ARBA00022741"/>
    </source>
</evidence>
<keyword evidence="6 8" id="KW-0472">Membrane</keyword>
<evidence type="ECO:0000256" key="7">
    <source>
        <dbReference type="SAM" id="MobiDB-lite"/>
    </source>
</evidence>
<evidence type="ECO:0000256" key="4">
    <source>
        <dbReference type="ARBA" id="ARBA00022840"/>
    </source>
</evidence>
<dbReference type="SUPFAM" id="SSF52540">
    <property type="entry name" value="P-loop containing nucleoside triphosphate hydrolases"/>
    <property type="match status" value="1"/>
</dbReference>
<dbReference type="PANTHER" id="PTHR24221:SF654">
    <property type="entry name" value="ATP-BINDING CASSETTE SUB-FAMILY B MEMBER 6"/>
    <property type="match status" value="1"/>
</dbReference>
<evidence type="ECO:0000259" key="10">
    <source>
        <dbReference type="PROSITE" id="PS50929"/>
    </source>
</evidence>
<keyword evidence="5 8" id="KW-1133">Transmembrane helix</keyword>
<comment type="subcellular location">
    <subcellularLocation>
        <location evidence="1">Cell membrane</location>
        <topology evidence="1">Multi-pass membrane protein</topology>
    </subcellularLocation>
</comment>
<dbReference type="InterPro" id="IPR036640">
    <property type="entry name" value="ABC1_TM_sf"/>
</dbReference>
<dbReference type="InterPro" id="IPR027417">
    <property type="entry name" value="P-loop_NTPase"/>
</dbReference>
<feature type="transmembrane region" description="Helical" evidence="8">
    <location>
        <begin position="21"/>
        <end position="47"/>
    </location>
</feature>
<dbReference type="GO" id="GO:0016887">
    <property type="term" value="F:ATP hydrolysis activity"/>
    <property type="evidence" value="ECO:0007669"/>
    <property type="project" value="InterPro"/>
</dbReference>
<dbReference type="RefSeq" id="WP_239128746.1">
    <property type="nucleotide sequence ID" value="NZ_BOOW01000011.1"/>
</dbReference>
<dbReference type="InterPro" id="IPR011527">
    <property type="entry name" value="ABC1_TM_dom"/>
</dbReference>
<evidence type="ECO:0000256" key="6">
    <source>
        <dbReference type="ARBA" id="ARBA00023136"/>
    </source>
</evidence>
<name>A0A919RE07_9ACTN</name>
<dbReference type="GO" id="GO:0140359">
    <property type="term" value="F:ABC-type transporter activity"/>
    <property type="evidence" value="ECO:0007669"/>
    <property type="project" value="InterPro"/>
</dbReference>
<dbReference type="Pfam" id="PF00005">
    <property type="entry name" value="ABC_tran"/>
    <property type="match status" value="1"/>
</dbReference>
<gene>
    <name evidence="11" type="ORF">Ssi02_19230</name>
</gene>
<dbReference type="SMART" id="SM00382">
    <property type="entry name" value="AAA"/>
    <property type="match status" value="1"/>
</dbReference>
<organism evidence="11 12">
    <name type="scientific">Sinosporangium siamense</name>
    <dbReference type="NCBI Taxonomy" id="1367973"/>
    <lineage>
        <taxon>Bacteria</taxon>
        <taxon>Bacillati</taxon>
        <taxon>Actinomycetota</taxon>
        <taxon>Actinomycetes</taxon>
        <taxon>Streptosporangiales</taxon>
        <taxon>Streptosporangiaceae</taxon>
        <taxon>Sinosporangium</taxon>
    </lineage>
</organism>
<dbReference type="InterPro" id="IPR003439">
    <property type="entry name" value="ABC_transporter-like_ATP-bd"/>
</dbReference>
<protein>
    <submittedName>
        <fullName evidence="11">ABC transporter ATP-binding protein</fullName>
    </submittedName>
</protein>
<dbReference type="Gene3D" id="1.20.1560.10">
    <property type="entry name" value="ABC transporter type 1, transmembrane domain"/>
    <property type="match status" value="1"/>
</dbReference>
<keyword evidence="12" id="KW-1185">Reference proteome</keyword>
<dbReference type="GO" id="GO:0005886">
    <property type="term" value="C:plasma membrane"/>
    <property type="evidence" value="ECO:0007669"/>
    <property type="project" value="UniProtKB-SubCell"/>
</dbReference>
<dbReference type="CDD" id="cd03228">
    <property type="entry name" value="ABCC_MRP_Like"/>
    <property type="match status" value="1"/>
</dbReference>
<evidence type="ECO:0000259" key="9">
    <source>
        <dbReference type="PROSITE" id="PS50893"/>
    </source>
</evidence>
<dbReference type="InterPro" id="IPR003593">
    <property type="entry name" value="AAA+_ATPase"/>
</dbReference>
<dbReference type="PROSITE" id="PS50929">
    <property type="entry name" value="ABC_TM1F"/>
    <property type="match status" value="1"/>
</dbReference>
<feature type="region of interest" description="Disordered" evidence="7">
    <location>
        <begin position="316"/>
        <end position="393"/>
    </location>
</feature>
<dbReference type="PANTHER" id="PTHR24221">
    <property type="entry name" value="ATP-BINDING CASSETTE SUB-FAMILY B"/>
    <property type="match status" value="1"/>
</dbReference>
<feature type="domain" description="ABC transmembrane type-1" evidence="10">
    <location>
        <begin position="23"/>
        <end position="297"/>
    </location>
</feature>
<comment type="caution">
    <text evidence="11">The sequence shown here is derived from an EMBL/GenBank/DDBJ whole genome shotgun (WGS) entry which is preliminary data.</text>
</comment>
<evidence type="ECO:0000256" key="1">
    <source>
        <dbReference type="ARBA" id="ARBA00004651"/>
    </source>
</evidence>
<dbReference type="GO" id="GO:0034040">
    <property type="term" value="F:ATPase-coupled lipid transmembrane transporter activity"/>
    <property type="evidence" value="ECO:0007669"/>
    <property type="project" value="TreeGrafter"/>
</dbReference>
<dbReference type="AlphaFoldDB" id="A0A919RE07"/>
<keyword evidence="3" id="KW-0547">Nucleotide-binding</keyword>
<evidence type="ECO:0000313" key="12">
    <source>
        <dbReference type="Proteomes" id="UP000606172"/>
    </source>
</evidence>
<feature type="transmembrane region" description="Helical" evidence="8">
    <location>
        <begin position="239"/>
        <end position="263"/>
    </location>
</feature>
<keyword evidence="4 11" id="KW-0067">ATP-binding</keyword>
<reference evidence="11" key="1">
    <citation type="submission" date="2021-01" db="EMBL/GenBank/DDBJ databases">
        <title>Whole genome shotgun sequence of Sinosporangium siamense NBRC 109515.</title>
        <authorList>
            <person name="Komaki H."/>
            <person name="Tamura T."/>
        </authorList>
    </citation>
    <scope>NUCLEOTIDE SEQUENCE</scope>
    <source>
        <strain evidence="11">NBRC 109515</strain>
    </source>
</reference>
<evidence type="ECO:0000313" key="11">
    <source>
        <dbReference type="EMBL" id="GII91692.1"/>
    </source>
</evidence>
<feature type="domain" description="ABC transporter" evidence="9">
    <location>
        <begin position="398"/>
        <end position="624"/>
    </location>
</feature>
<evidence type="ECO:0000256" key="8">
    <source>
        <dbReference type="SAM" id="Phobius"/>
    </source>
</evidence>
<feature type="compositionally biased region" description="Low complexity" evidence="7">
    <location>
        <begin position="316"/>
        <end position="330"/>
    </location>
</feature>
<accession>A0A919RE07</accession>
<dbReference type="SUPFAM" id="SSF90123">
    <property type="entry name" value="ABC transporter transmembrane region"/>
    <property type="match status" value="1"/>
</dbReference>
<feature type="transmembrane region" description="Helical" evidence="8">
    <location>
        <begin position="269"/>
        <end position="289"/>
    </location>
</feature>
<evidence type="ECO:0000256" key="2">
    <source>
        <dbReference type="ARBA" id="ARBA00022692"/>
    </source>
</evidence>
<dbReference type="Proteomes" id="UP000606172">
    <property type="component" value="Unassembled WGS sequence"/>
</dbReference>